<dbReference type="PROSITE" id="PS00455">
    <property type="entry name" value="AMP_BINDING"/>
    <property type="match status" value="1"/>
</dbReference>
<dbReference type="SMART" id="SM00823">
    <property type="entry name" value="PKS_PP"/>
    <property type="match status" value="1"/>
</dbReference>
<dbReference type="GO" id="GO:0031177">
    <property type="term" value="F:phosphopantetheine binding"/>
    <property type="evidence" value="ECO:0007669"/>
    <property type="project" value="InterPro"/>
</dbReference>
<dbReference type="InterPro" id="IPR006162">
    <property type="entry name" value="Ppantetheine_attach_site"/>
</dbReference>
<reference evidence="7 8" key="3">
    <citation type="submission" date="2020-02" db="EMBL/GenBank/DDBJ databases">
        <title>Sequencing the genomes of 1000 actinobacteria strains.</title>
        <authorList>
            <person name="Klenk H.-P."/>
        </authorList>
    </citation>
    <scope>NUCLEOTIDE SEQUENCE [LARGE SCALE GENOMIC DNA]</scope>
    <source>
        <strain evidence="7 8">DSM 45201</strain>
    </source>
</reference>
<dbReference type="SUPFAM" id="SSF56801">
    <property type="entry name" value="Acetyl-CoA synthetase-like"/>
    <property type="match status" value="1"/>
</dbReference>
<dbReference type="EMBL" id="JAAMPA010000001">
    <property type="protein sequence ID" value="NIH68380.1"/>
    <property type="molecule type" value="Genomic_DNA"/>
</dbReference>
<keyword evidence="9" id="KW-1185">Reference proteome</keyword>
<feature type="compositionally biased region" description="Polar residues" evidence="3">
    <location>
        <begin position="1368"/>
        <end position="1383"/>
    </location>
</feature>
<evidence type="ECO:0000259" key="5">
    <source>
        <dbReference type="PROSITE" id="PS50075"/>
    </source>
</evidence>
<dbReference type="InterPro" id="IPR010071">
    <property type="entry name" value="AA_adenyl_dom"/>
</dbReference>
<evidence type="ECO:0000313" key="7">
    <source>
        <dbReference type="EMBL" id="NIH68380.1"/>
    </source>
</evidence>
<proteinExistence type="predicted"/>
<dbReference type="SUPFAM" id="SSF47336">
    <property type="entry name" value="ACP-like"/>
    <property type="match status" value="1"/>
</dbReference>
<dbReference type="InterPro" id="IPR020806">
    <property type="entry name" value="PKS_PP-bd"/>
</dbReference>
<dbReference type="InterPro" id="IPR000873">
    <property type="entry name" value="AMP-dep_synth/lig_dom"/>
</dbReference>
<feature type="transmembrane region" description="Helical" evidence="4">
    <location>
        <begin position="1131"/>
        <end position="1155"/>
    </location>
</feature>
<keyword evidence="4" id="KW-0472">Membrane</keyword>
<dbReference type="Gene3D" id="3.30.300.30">
    <property type="match status" value="1"/>
</dbReference>
<feature type="transmembrane region" description="Helical" evidence="4">
    <location>
        <begin position="686"/>
        <end position="705"/>
    </location>
</feature>
<name>A0A846M1H0_9ACTN</name>
<dbReference type="FunFam" id="3.40.50.12780:FF:000012">
    <property type="entry name" value="Non-ribosomal peptide synthetase"/>
    <property type="match status" value="1"/>
</dbReference>
<evidence type="ECO:0000256" key="2">
    <source>
        <dbReference type="ARBA" id="ARBA00022553"/>
    </source>
</evidence>
<dbReference type="GO" id="GO:0044550">
    <property type="term" value="P:secondary metabolite biosynthetic process"/>
    <property type="evidence" value="ECO:0007669"/>
    <property type="project" value="TreeGrafter"/>
</dbReference>
<protein>
    <submittedName>
        <fullName evidence="6 7">Peptide synthetase</fullName>
    </submittedName>
</protein>
<dbReference type="InterPro" id="IPR011004">
    <property type="entry name" value="Trimer_LpxA-like_sf"/>
</dbReference>
<evidence type="ECO:0000256" key="4">
    <source>
        <dbReference type="SAM" id="Phobius"/>
    </source>
</evidence>
<dbReference type="Pfam" id="PF00550">
    <property type="entry name" value="PP-binding"/>
    <property type="match status" value="1"/>
</dbReference>
<evidence type="ECO:0000313" key="9">
    <source>
        <dbReference type="Proteomes" id="UP000648663"/>
    </source>
</evidence>
<dbReference type="Proteomes" id="UP000552836">
    <property type="component" value="Unassembled WGS sequence"/>
</dbReference>
<accession>A0A846M1H0</accession>
<dbReference type="GO" id="GO:0005737">
    <property type="term" value="C:cytoplasm"/>
    <property type="evidence" value="ECO:0007669"/>
    <property type="project" value="TreeGrafter"/>
</dbReference>
<dbReference type="RefSeq" id="WP_208382856.1">
    <property type="nucleotide sequence ID" value="NZ_BAABJU010000023.1"/>
</dbReference>
<organism evidence="7 8">
    <name type="scientific">Modestobacter marinus</name>
    <dbReference type="NCBI Taxonomy" id="477641"/>
    <lineage>
        <taxon>Bacteria</taxon>
        <taxon>Bacillati</taxon>
        <taxon>Actinomycetota</taxon>
        <taxon>Actinomycetes</taxon>
        <taxon>Geodermatophilales</taxon>
        <taxon>Geodermatophilaceae</taxon>
        <taxon>Modestobacter</taxon>
    </lineage>
</organism>
<dbReference type="Pfam" id="PF13193">
    <property type="entry name" value="AMP-binding_C"/>
    <property type="match status" value="1"/>
</dbReference>
<dbReference type="InterPro" id="IPR045851">
    <property type="entry name" value="AMP-bd_C_sf"/>
</dbReference>
<dbReference type="NCBIfam" id="TIGR01733">
    <property type="entry name" value="AA-adenyl-dom"/>
    <property type="match status" value="1"/>
</dbReference>
<feature type="domain" description="Carrier" evidence="5">
    <location>
        <begin position="551"/>
        <end position="627"/>
    </location>
</feature>
<gene>
    <name evidence="7" type="ORF">FB380_002826</name>
    <name evidence="6" type="ORF">GCM10011589_10990</name>
</gene>
<keyword evidence="4" id="KW-1133">Transmembrane helix</keyword>
<feature type="transmembrane region" description="Helical" evidence="4">
    <location>
        <begin position="649"/>
        <end position="674"/>
    </location>
</feature>
<dbReference type="CDD" id="cd05930">
    <property type="entry name" value="A_NRPS"/>
    <property type="match status" value="1"/>
</dbReference>
<dbReference type="SUPFAM" id="SSF51161">
    <property type="entry name" value="Trimeric LpxA-like enzymes"/>
    <property type="match status" value="3"/>
</dbReference>
<dbReference type="InterPro" id="IPR012728">
    <property type="entry name" value="Pls/PosA_C"/>
</dbReference>
<dbReference type="InterPro" id="IPR036736">
    <property type="entry name" value="ACP-like_sf"/>
</dbReference>
<dbReference type="InterPro" id="IPR009081">
    <property type="entry name" value="PP-bd_ACP"/>
</dbReference>
<reference evidence="6" key="1">
    <citation type="journal article" date="2014" name="Int. J. Syst. Evol. Microbiol.">
        <title>Complete genome of a new Firmicutes species belonging to the dominant human colonic microbiota ('Ruminococcus bicirculans') reveals two chromosomes and a selective capacity to utilize plant glucans.</title>
        <authorList>
            <consortium name="NISC Comparative Sequencing Program"/>
            <person name="Wegmann U."/>
            <person name="Louis P."/>
            <person name="Goesmann A."/>
            <person name="Henrissat B."/>
            <person name="Duncan S.H."/>
            <person name="Flint H.J."/>
        </authorList>
    </citation>
    <scope>NUCLEOTIDE SEQUENCE</scope>
    <source>
        <strain evidence="6">CGMCC 4.5581</strain>
    </source>
</reference>
<evidence type="ECO:0000256" key="1">
    <source>
        <dbReference type="ARBA" id="ARBA00022450"/>
    </source>
</evidence>
<keyword evidence="2" id="KW-0597">Phosphoprotein</keyword>
<keyword evidence="1" id="KW-0596">Phosphopantetheine</keyword>
<dbReference type="PANTHER" id="PTHR45527">
    <property type="entry name" value="NONRIBOSOMAL PEPTIDE SYNTHETASE"/>
    <property type="match status" value="1"/>
</dbReference>
<dbReference type="Gene3D" id="1.10.1200.10">
    <property type="entry name" value="ACP-like"/>
    <property type="match status" value="1"/>
</dbReference>
<feature type="region of interest" description="Disordered" evidence="3">
    <location>
        <begin position="1"/>
        <end position="22"/>
    </location>
</feature>
<dbReference type="EMBL" id="BMMI01000002">
    <property type="protein sequence ID" value="GGL56756.1"/>
    <property type="molecule type" value="Genomic_DNA"/>
</dbReference>
<dbReference type="Pfam" id="PF00501">
    <property type="entry name" value="AMP-binding"/>
    <property type="match status" value="1"/>
</dbReference>
<evidence type="ECO:0000256" key="3">
    <source>
        <dbReference type="SAM" id="MobiDB-lite"/>
    </source>
</evidence>
<feature type="transmembrane region" description="Helical" evidence="4">
    <location>
        <begin position="891"/>
        <end position="917"/>
    </location>
</feature>
<evidence type="ECO:0000313" key="8">
    <source>
        <dbReference type="Proteomes" id="UP000552836"/>
    </source>
</evidence>
<sequence>MATESDSRDFIPGFTTPREPAVDHATRRVSFSDNVAGAPSRPRHDTTRLSQFFERTCDERPSATALECDGERLSYADLDQRANRLANHLLGLGIRSGVRVGIMLDRSVNTYVALLAVTKTEATFVPIDPAAPADRVQYQAEDSDLALVVTTTSFAATCSGLPCPALFLDELGGDLAAAPSWRPDLETGGDPVAYIIYTSGSSGRPKGVEIAQSSICNFIGIVPTLYGVEPTDRVYQGMTIAFDFSIEEIWPTWAVGATLVAGPTDGRRVGSGLADFLAEQEITMIYCVPTVLATLDRTLPLIRTVNVGGEACPRELVDRWGPGRRILNTYGPTEATVTCTMAELYPGKPVTIGRPLPTYRVTLLDDERRPVGNGEVGEICVGGPGVALGYVNRPDLTADRFLPDPHGFPGERLYRTGDLGRFLPDGELEYLGRADAEVKVRGHRVDLGEIESMLLQHDRVTAAVVTLLPEEYGGELAGYVIPRSAADTEGLVSELHDLVLQQLPPYMVPAFLDVVATIPMLPSGKADRKALPEPQGPRLMRDTGAHVPPDSPIEAWVAGIWEEAFGLPGGSVSVEADFFDALGGHSLLAARIISTMRSSDLGAGLSILELYRHPTVRALAAHLEDDARAGEAAAEPHLRRPVQSSRRRVAAFGAAQLATFFGIVLFFLLPASVVYALNDGEPSGTLVLQLAVALPAFFLVVRWLLPVVGSRLLSRGLQPGDHPLWGWTHLRVWTIQKLMVISPMTVLSGSPWAATYLRLAGARIDDDCHIGTSEISLPAFLDVGPGATLGYGTQLHGHRIADGVLSLGVVSVGAGATLGSQSLLEAGSAVEDGGVLREQSLLPAGQVVPAGAAWAGSPAQATDEPVDPVLALMTSCTAAPTAWSRQLRTGFAAGIALLELLPFFVLLPVVALVWWVLLTFGLGAALLATALSGPVFVAASCALILGCRRLALTETPPGVHHLRSKLGLEKWLGDKLLEMSLMLNNSMYATLYTSIWLRALGTKVGRGAEVSTIANIDPDLLTLGEGSFVADMASVGSATYANGHVAFQVTEVGARAFVGNAAFIPSGSHLGDGSLIGVRSVPPTGGVPADSSWLGSPPINLPRREMYEEYTEAETFTPSRRRVRARYAIEFLRIVLPSSLLALAMFGTLYGVSLLAANSTVLVTVLVGPLIALLSSLAVVVGVALLKWVLVGRYRPRVEPLWSGFVRRTEFVTGIYEAAAVPALLTWLTGTPLLGPLLRLYGAKIGRRTLIDTTYLTEFDLVTLGDDVSIGTNASLQTHLFEDRVMKMDHVIVRDRASVGDKSVVLYGSTVEEDATIADLSLVMKGEVLPAGTAWSGIPAQKVGRAPASTLPVREDPALDTPAVDNPATESRQLSTASHGREG</sequence>
<dbReference type="GO" id="GO:0043041">
    <property type="term" value="P:amino acid activation for nonribosomal peptide biosynthetic process"/>
    <property type="evidence" value="ECO:0007669"/>
    <property type="project" value="TreeGrafter"/>
</dbReference>
<dbReference type="Proteomes" id="UP000648663">
    <property type="component" value="Unassembled WGS sequence"/>
</dbReference>
<dbReference type="PANTHER" id="PTHR45527:SF1">
    <property type="entry name" value="FATTY ACID SYNTHASE"/>
    <property type="match status" value="1"/>
</dbReference>
<dbReference type="Gene3D" id="3.40.50.12780">
    <property type="entry name" value="N-terminal domain of ligase-like"/>
    <property type="match status" value="1"/>
</dbReference>
<keyword evidence="4" id="KW-0812">Transmembrane</keyword>
<dbReference type="InterPro" id="IPR020845">
    <property type="entry name" value="AMP-binding_CS"/>
</dbReference>
<evidence type="ECO:0000313" key="6">
    <source>
        <dbReference type="EMBL" id="GGL56756.1"/>
    </source>
</evidence>
<comment type="caution">
    <text evidence="7">The sequence shown here is derived from an EMBL/GenBank/DDBJ whole genome shotgun (WGS) entry which is preliminary data.</text>
</comment>
<dbReference type="Gene3D" id="2.160.10.10">
    <property type="entry name" value="Hexapeptide repeat proteins"/>
    <property type="match status" value="3"/>
</dbReference>
<feature type="region of interest" description="Disordered" evidence="3">
    <location>
        <begin position="1346"/>
        <end position="1383"/>
    </location>
</feature>
<feature type="transmembrane region" description="Helical" evidence="4">
    <location>
        <begin position="923"/>
        <end position="945"/>
    </location>
</feature>
<dbReference type="InterPro" id="IPR042099">
    <property type="entry name" value="ANL_N_sf"/>
</dbReference>
<reference evidence="6" key="4">
    <citation type="submission" date="2024-05" db="EMBL/GenBank/DDBJ databases">
        <authorList>
            <person name="Sun Q."/>
            <person name="Zhou Y."/>
        </authorList>
    </citation>
    <scope>NUCLEOTIDE SEQUENCE</scope>
    <source>
        <strain evidence="6">CGMCC 4.5581</strain>
    </source>
</reference>
<dbReference type="PROSITE" id="PS50075">
    <property type="entry name" value="CARRIER"/>
    <property type="match status" value="1"/>
</dbReference>
<dbReference type="PROSITE" id="PS00012">
    <property type="entry name" value="PHOSPHOPANTETHEINE"/>
    <property type="match status" value="1"/>
</dbReference>
<dbReference type="InterPro" id="IPR025110">
    <property type="entry name" value="AMP-bd_C"/>
</dbReference>
<dbReference type="NCBIfam" id="TIGR02353">
    <property type="entry name" value="NRPS_term_dom"/>
    <property type="match status" value="1"/>
</dbReference>
<feature type="transmembrane region" description="Helical" evidence="4">
    <location>
        <begin position="1161"/>
        <end position="1186"/>
    </location>
</feature>
<reference evidence="9" key="2">
    <citation type="journal article" date="2019" name="Int. J. Syst. Evol. Microbiol.">
        <title>The Global Catalogue of Microorganisms (GCM) 10K type strain sequencing project: providing services to taxonomists for standard genome sequencing and annotation.</title>
        <authorList>
            <consortium name="The Broad Institute Genomics Platform"/>
            <consortium name="The Broad Institute Genome Sequencing Center for Infectious Disease"/>
            <person name="Wu L."/>
            <person name="Ma J."/>
        </authorList>
    </citation>
    <scope>NUCLEOTIDE SEQUENCE [LARGE SCALE GENOMIC DNA]</scope>
    <source>
        <strain evidence="9">CGMCC 4.5581</strain>
    </source>
</reference>